<dbReference type="AlphaFoldDB" id="D2BCL3"/>
<protein>
    <recommendedName>
        <fullName evidence="2">FtsX extracellular domain-containing protein</fullName>
    </recommendedName>
</protein>
<evidence type="ECO:0000313" key="4">
    <source>
        <dbReference type="Proteomes" id="UP000002029"/>
    </source>
</evidence>
<dbReference type="RefSeq" id="WP_012895559.1">
    <property type="nucleotide sequence ID" value="NC_013595.1"/>
</dbReference>
<evidence type="ECO:0000259" key="2">
    <source>
        <dbReference type="Pfam" id="PF18075"/>
    </source>
</evidence>
<name>D2BCL3_STRRD</name>
<dbReference type="OrthoDB" id="9812531at2"/>
<keyword evidence="1" id="KW-1133">Transmembrane helix</keyword>
<reference evidence="3 4" key="1">
    <citation type="journal article" date="2010" name="Stand. Genomic Sci.">
        <title>Complete genome sequence of Streptosporangium roseum type strain (NI 9100).</title>
        <authorList>
            <person name="Nolan M."/>
            <person name="Sikorski J."/>
            <person name="Jando M."/>
            <person name="Lucas S."/>
            <person name="Lapidus A."/>
            <person name="Glavina Del Rio T."/>
            <person name="Chen F."/>
            <person name="Tice H."/>
            <person name="Pitluck S."/>
            <person name="Cheng J.F."/>
            <person name="Chertkov O."/>
            <person name="Sims D."/>
            <person name="Meincke L."/>
            <person name="Brettin T."/>
            <person name="Han C."/>
            <person name="Detter J.C."/>
            <person name="Bruce D."/>
            <person name="Goodwin L."/>
            <person name="Land M."/>
            <person name="Hauser L."/>
            <person name="Chang Y.J."/>
            <person name="Jeffries C.D."/>
            <person name="Ivanova N."/>
            <person name="Mavromatis K."/>
            <person name="Mikhailova N."/>
            <person name="Chen A."/>
            <person name="Palaniappan K."/>
            <person name="Chain P."/>
            <person name="Rohde M."/>
            <person name="Goker M."/>
            <person name="Bristow J."/>
            <person name="Eisen J.A."/>
            <person name="Markowitz V."/>
            <person name="Hugenholtz P."/>
            <person name="Kyrpides N.C."/>
            <person name="Klenk H.P."/>
        </authorList>
    </citation>
    <scope>NUCLEOTIDE SEQUENCE [LARGE SCALE GENOMIC DNA]</scope>
    <source>
        <strain evidence="4">ATCC 12428 / DSM 43021 / JCM 3005 / NI 9100</strain>
    </source>
</reference>
<dbReference type="Proteomes" id="UP000002029">
    <property type="component" value="Chromosome"/>
</dbReference>
<dbReference type="Pfam" id="PF18075">
    <property type="entry name" value="FtsX_ECD"/>
    <property type="match status" value="1"/>
</dbReference>
<dbReference type="eggNOG" id="COG2177">
    <property type="taxonomic scope" value="Bacteria"/>
</dbReference>
<dbReference type="STRING" id="479432.Sros_9215"/>
<keyword evidence="1" id="KW-0472">Membrane</keyword>
<evidence type="ECO:0000313" key="3">
    <source>
        <dbReference type="EMBL" id="ACZ91833.1"/>
    </source>
</evidence>
<keyword evidence="1" id="KW-0812">Transmembrane</keyword>
<proteinExistence type="predicted"/>
<dbReference type="EMBL" id="CP001814">
    <property type="protein sequence ID" value="ACZ91833.1"/>
    <property type="molecule type" value="Genomic_DNA"/>
</dbReference>
<gene>
    <name evidence="3" type="ordered locus">Sros_9215</name>
</gene>
<sequence>MNATENRLREALSAAAMTAVDVRPLTAPARRRSRVPLRVTAVALAAAATAFGVVRLVTPSPAAPMSQGESIVAMSMSGEAPGGRAEVSVFLCKDKDPFPSCEGGKITETEKENLVRMLEARPEVKSVTFEDQQTAWENFLQQNQDDPQLINAIVPKDMPESFRVRTGEGANSLAVTRAAHELPGVANVVDMPCLLERASLWGIVKSNLPWSDDGEQCHLTGRGR</sequence>
<feature type="domain" description="FtsX extracellular" evidence="2">
    <location>
        <begin position="86"/>
        <end position="188"/>
    </location>
</feature>
<dbReference type="HOGENOM" id="CLU_1234463_0_0_11"/>
<dbReference type="InterPro" id="IPR040690">
    <property type="entry name" value="FtsX_ECD"/>
</dbReference>
<feature type="transmembrane region" description="Helical" evidence="1">
    <location>
        <begin position="39"/>
        <end position="57"/>
    </location>
</feature>
<dbReference type="KEGG" id="sro:Sros_9215"/>
<accession>D2BCL3</accession>
<organism evidence="3 4">
    <name type="scientific">Streptosporangium roseum (strain ATCC 12428 / DSM 43021 / JCM 3005 / KCTC 9067 / NCIMB 10171 / NRRL 2505 / NI 9100)</name>
    <dbReference type="NCBI Taxonomy" id="479432"/>
    <lineage>
        <taxon>Bacteria</taxon>
        <taxon>Bacillati</taxon>
        <taxon>Actinomycetota</taxon>
        <taxon>Actinomycetes</taxon>
        <taxon>Streptosporangiales</taxon>
        <taxon>Streptosporangiaceae</taxon>
        <taxon>Streptosporangium</taxon>
    </lineage>
</organism>
<keyword evidence="4" id="KW-1185">Reference proteome</keyword>
<dbReference type="Gene3D" id="3.30.70.3040">
    <property type="match status" value="1"/>
</dbReference>
<evidence type="ECO:0000256" key="1">
    <source>
        <dbReference type="SAM" id="Phobius"/>
    </source>
</evidence>